<reference evidence="1" key="1">
    <citation type="submission" date="2023-11" db="EMBL/GenBank/DDBJ databases">
        <title>Genome assemblies of two species of porcelain crab, Petrolisthes cinctipes and Petrolisthes manimaculis (Anomura: Porcellanidae).</title>
        <authorList>
            <person name="Angst P."/>
        </authorList>
    </citation>
    <scope>NUCLEOTIDE SEQUENCE</scope>
    <source>
        <strain evidence="1">PB745_02</strain>
        <tissue evidence="1">Gill</tissue>
    </source>
</reference>
<dbReference type="EMBL" id="JAWZYT010004445">
    <property type="protein sequence ID" value="KAK4293824.1"/>
    <property type="molecule type" value="Genomic_DNA"/>
</dbReference>
<proteinExistence type="predicted"/>
<organism evidence="1 2">
    <name type="scientific">Petrolisthes manimaculis</name>
    <dbReference type="NCBI Taxonomy" id="1843537"/>
    <lineage>
        <taxon>Eukaryota</taxon>
        <taxon>Metazoa</taxon>
        <taxon>Ecdysozoa</taxon>
        <taxon>Arthropoda</taxon>
        <taxon>Crustacea</taxon>
        <taxon>Multicrustacea</taxon>
        <taxon>Malacostraca</taxon>
        <taxon>Eumalacostraca</taxon>
        <taxon>Eucarida</taxon>
        <taxon>Decapoda</taxon>
        <taxon>Pleocyemata</taxon>
        <taxon>Anomura</taxon>
        <taxon>Galatheoidea</taxon>
        <taxon>Porcellanidae</taxon>
        <taxon>Petrolisthes</taxon>
    </lineage>
</organism>
<evidence type="ECO:0000313" key="1">
    <source>
        <dbReference type="EMBL" id="KAK4293824.1"/>
    </source>
</evidence>
<dbReference type="AlphaFoldDB" id="A0AAE1TSK4"/>
<sequence length="85" mass="9216">MRVRYTDRQTDAGPNTLWVLKILSSEPESLLGTGLCRNRGHDITTRLEMYVTVAAAAAAAAVNLPTKGVITWISFALSILEVVEA</sequence>
<accession>A0AAE1TSK4</accession>
<evidence type="ECO:0000313" key="2">
    <source>
        <dbReference type="Proteomes" id="UP001292094"/>
    </source>
</evidence>
<comment type="caution">
    <text evidence="1">The sequence shown here is derived from an EMBL/GenBank/DDBJ whole genome shotgun (WGS) entry which is preliminary data.</text>
</comment>
<keyword evidence="2" id="KW-1185">Reference proteome</keyword>
<gene>
    <name evidence="1" type="ORF">Pmani_033506</name>
</gene>
<protein>
    <submittedName>
        <fullName evidence="1">Uncharacterized protein</fullName>
    </submittedName>
</protein>
<name>A0AAE1TSK4_9EUCA</name>
<dbReference type="Proteomes" id="UP001292094">
    <property type="component" value="Unassembled WGS sequence"/>
</dbReference>